<accession>A0A5K1JV02</accession>
<sequence length="391" mass="41729">MMPSALGQGLRTARHEVSTVCADASASPCLGTLWAWFQTSSTSGASPIKLSWLPSTSPRGELRVDIPPGLPTHRPPPPPPGPRVPAMPIATAALGNPTLNMFRNSNVLSDLTSLFSVEGLVAVVTGGGTGIGLMIAKALEHNGAIVYIVSRRLDVLEAAASEHNRRGNLIPLQGDVTDRESMQAVAETIRERHGYINLLVNNAGLAKNFLPKLPGPGEVDIKKYQEMLWNAGTPQDFSDAFDVNVSAVWYNAVCFLDLLDAGNKRGNTPGVSSQILTVASGGAFRKDDKVFSVSYTLSKSAATHLGKMLAHFLKDWQIRSNVIAPGIFPSEMVDGLISEEYVRASVPLHRAGTIDDMGGLVLFLSSRAGAYLNGTVQLIDGGRLLLYPSSY</sequence>
<organism evidence="4">
    <name type="scientific">Ganoderma boninense</name>
    <dbReference type="NCBI Taxonomy" id="34458"/>
    <lineage>
        <taxon>Eukaryota</taxon>
        <taxon>Fungi</taxon>
        <taxon>Dikarya</taxon>
        <taxon>Basidiomycota</taxon>
        <taxon>Agaricomycotina</taxon>
        <taxon>Agaricomycetes</taxon>
        <taxon>Polyporales</taxon>
        <taxon>Polyporaceae</taxon>
        <taxon>Ganoderma</taxon>
    </lineage>
</organism>
<evidence type="ECO:0000313" key="4">
    <source>
        <dbReference type="EMBL" id="VWO95592.1"/>
    </source>
</evidence>
<dbReference type="Gene3D" id="3.40.50.720">
    <property type="entry name" value="NAD(P)-binding Rossmann-like Domain"/>
    <property type="match status" value="1"/>
</dbReference>
<proteinExistence type="inferred from homology"/>
<dbReference type="GO" id="GO:0016491">
    <property type="term" value="F:oxidoreductase activity"/>
    <property type="evidence" value="ECO:0007669"/>
    <property type="project" value="UniProtKB-KW"/>
</dbReference>
<dbReference type="InterPro" id="IPR002347">
    <property type="entry name" value="SDR_fam"/>
</dbReference>
<dbReference type="EMBL" id="LR724966">
    <property type="protein sequence ID" value="VWO95592.1"/>
    <property type="molecule type" value="Genomic_DNA"/>
</dbReference>
<evidence type="ECO:0000256" key="1">
    <source>
        <dbReference type="ARBA" id="ARBA00006484"/>
    </source>
</evidence>
<evidence type="ECO:0000256" key="3">
    <source>
        <dbReference type="ARBA" id="ARBA00023002"/>
    </source>
</evidence>
<dbReference type="PANTHER" id="PTHR43618:SF18">
    <property type="entry name" value="SHORT CHAIN DEHYDROGENASE_REDUCTASE FAMILY (AFU_ORTHOLOGUE AFUA_5G12480)"/>
    <property type="match status" value="1"/>
</dbReference>
<reference evidence="4" key="1">
    <citation type="submission" date="2019-10" db="EMBL/GenBank/DDBJ databases">
        <authorList>
            <person name="Nor Muhammad N."/>
        </authorList>
    </citation>
    <scope>NUCLEOTIDE SEQUENCE</scope>
</reference>
<evidence type="ECO:0000256" key="2">
    <source>
        <dbReference type="ARBA" id="ARBA00022857"/>
    </source>
</evidence>
<dbReference type="PRINTS" id="PR00081">
    <property type="entry name" value="GDHRDH"/>
</dbReference>
<protein>
    <submittedName>
        <fullName evidence="4">Uncharacterized protein</fullName>
    </submittedName>
</protein>
<dbReference type="InterPro" id="IPR036291">
    <property type="entry name" value="NAD(P)-bd_dom_sf"/>
</dbReference>
<gene>
    <name evidence="4" type="primary">Q55M11</name>
</gene>
<dbReference type="PANTHER" id="PTHR43618">
    <property type="entry name" value="7-ALPHA-HYDROXYSTEROID DEHYDROGENASE"/>
    <property type="match status" value="1"/>
</dbReference>
<name>A0A5K1JV02_9APHY</name>
<comment type="similarity">
    <text evidence="1">Belongs to the short-chain dehydrogenases/reductases (SDR) family.</text>
</comment>
<dbReference type="Pfam" id="PF00106">
    <property type="entry name" value="adh_short"/>
    <property type="match status" value="1"/>
</dbReference>
<keyword evidence="3" id="KW-0560">Oxidoreductase</keyword>
<dbReference type="AlphaFoldDB" id="A0A5K1JV02"/>
<dbReference type="InterPro" id="IPR052178">
    <property type="entry name" value="Sec_Metab_Biosynth_SDR"/>
</dbReference>
<keyword evidence="2" id="KW-0521">NADP</keyword>
<dbReference type="SUPFAM" id="SSF51735">
    <property type="entry name" value="NAD(P)-binding Rossmann-fold domains"/>
    <property type="match status" value="1"/>
</dbReference>